<feature type="compositionally biased region" description="Acidic residues" evidence="2">
    <location>
        <begin position="499"/>
        <end position="514"/>
    </location>
</feature>
<feature type="compositionally biased region" description="Polar residues" evidence="2">
    <location>
        <begin position="567"/>
        <end position="578"/>
    </location>
</feature>
<feature type="compositionally biased region" description="Polar residues" evidence="2">
    <location>
        <begin position="693"/>
        <end position="703"/>
    </location>
</feature>
<accession>A0A3N4I1H1</accession>
<keyword evidence="1" id="KW-0175">Coiled coil</keyword>
<feature type="compositionally biased region" description="Basic residues" evidence="2">
    <location>
        <begin position="716"/>
        <end position="727"/>
    </location>
</feature>
<feature type="compositionally biased region" description="Low complexity" evidence="2">
    <location>
        <begin position="36"/>
        <end position="77"/>
    </location>
</feature>
<feature type="compositionally biased region" description="Polar residues" evidence="2">
    <location>
        <begin position="467"/>
        <end position="477"/>
    </location>
</feature>
<feature type="compositionally biased region" description="Basic and acidic residues" evidence="2">
    <location>
        <begin position="735"/>
        <end position="747"/>
    </location>
</feature>
<proteinExistence type="predicted"/>
<evidence type="ECO:0000256" key="2">
    <source>
        <dbReference type="SAM" id="MobiDB-lite"/>
    </source>
</evidence>
<keyword evidence="4" id="KW-1185">Reference proteome</keyword>
<feature type="compositionally biased region" description="Acidic residues" evidence="2">
    <location>
        <begin position="553"/>
        <end position="565"/>
    </location>
</feature>
<feature type="region of interest" description="Disordered" evidence="2">
    <location>
        <begin position="17"/>
        <end position="93"/>
    </location>
</feature>
<feature type="region of interest" description="Disordered" evidence="2">
    <location>
        <begin position="669"/>
        <end position="747"/>
    </location>
</feature>
<dbReference type="AlphaFoldDB" id="A0A3N4I1H1"/>
<feature type="compositionally biased region" description="Polar residues" evidence="2">
    <location>
        <begin position="327"/>
        <end position="343"/>
    </location>
</feature>
<evidence type="ECO:0000313" key="3">
    <source>
        <dbReference type="EMBL" id="RPA78071.1"/>
    </source>
</evidence>
<feature type="compositionally biased region" description="Low complexity" evidence="2">
    <location>
        <begin position="825"/>
        <end position="840"/>
    </location>
</feature>
<feature type="region of interest" description="Disordered" evidence="2">
    <location>
        <begin position="204"/>
        <end position="232"/>
    </location>
</feature>
<organism evidence="3 4">
    <name type="scientific">Ascobolus immersus RN42</name>
    <dbReference type="NCBI Taxonomy" id="1160509"/>
    <lineage>
        <taxon>Eukaryota</taxon>
        <taxon>Fungi</taxon>
        <taxon>Dikarya</taxon>
        <taxon>Ascomycota</taxon>
        <taxon>Pezizomycotina</taxon>
        <taxon>Pezizomycetes</taxon>
        <taxon>Pezizales</taxon>
        <taxon>Ascobolaceae</taxon>
        <taxon>Ascobolus</taxon>
    </lineage>
</organism>
<gene>
    <name evidence="3" type="ORF">BJ508DRAFT_329583</name>
</gene>
<evidence type="ECO:0000313" key="4">
    <source>
        <dbReference type="Proteomes" id="UP000275078"/>
    </source>
</evidence>
<feature type="compositionally biased region" description="Basic and acidic residues" evidence="2">
    <location>
        <begin position="428"/>
        <end position="443"/>
    </location>
</feature>
<feature type="region of interest" description="Disordered" evidence="2">
    <location>
        <begin position="783"/>
        <end position="926"/>
    </location>
</feature>
<dbReference type="EMBL" id="ML119716">
    <property type="protein sequence ID" value="RPA78071.1"/>
    <property type="molecule type" value="Genomic_DNA"/>
</dbReference>
<feature type="region of interest" description="Disordered" evidence="2">
    <location>
        <begin position="246"/>
        <end position="274"/>
    </location>
</feature>
<feature type="compositionally biased region" description="Polar residues" evidence="2">
    <location>
        <begin position="414"/>
        <end position="427"/>
    </location>
</feature>
<feature type="coiled-coil region" evidence="1">
    <location>
        <begin position="599"/>
        <end position="660"/>
    </location>
</feature>
<feature type="compositionally biased region" description="Basic and acidic residues" evidence="2">
    <location>
        <begin position="541"/>
        <end position="552"/>
    </location>
</feature>
<reference evidence="3 4" key="1">
    <citation type="journal article" date="2018" name="Nat. Ecol. Evol.">
        <title>Pezizomycetes genomes reveal the molecular basis of ectomycorrhizal truffle lifestyle.</title>
        <authorList>
            <person name="Murat C."/>
            <person name="Payen T."/>
            <person name="Noel B."/>
            <person name="Kuo A."/>
            <person name="Morin E."/>
            <person name="Chen J."/>
            <person name="Kohler A."/>
            <person name="Krizsan K."/>
            <person name="Balestrini R."/>
            <person name="Da Silva C."/>
            <person name="Montanini B."/>
            <person name="Hainaut M."/>
            <person name="Levati E."/>
            <person name="Barry K.W."/>
            <person name="Belfiori B."/>
            <person name="Cichocki N."/>
            <person name="Clum A."/>
            <person name="Dockter R.B."/>
            <person name="Fauchery L."/>
            <person name="Guy J."/>
            <person name="Iotti M."/>
            <person name="Le Tacon F."/>
            <person name="Lindquist E.A."/>
            <person name="Lipzen A."/>
            <person name="Malagnac F."/>
            <person name="Mello A."/>
            <person name="Molinier V."/>
            <person name="Miyauchi S."/>
            <person name="Poulain J."/>
            <person name="Riccioni C."/>
            <person name="Rubini A."/>
            <person name="Sitrit Y."/>
            <person name="Splivallo R."/>
            <person name="Traeger S."/>
            <person name="Wang M."/>
            <person name="Zifcakova L."/>
            <person name="Wipf D."/>
            <person name="Zambonelli A."/>
            <person name="Paolocci F."/>
            <person name="Nowrousian M."/>
            <person name="Ottonello S."/>
            <person name="Baldrian P."/>
            <person name="Spatafora J.W."/>
            <person name="Henrissat B."/>
            <person name="Nagy L.G."/>
            <person name="Aury J.M."/>
            <person name="Wincker P."/>
            <person name="Grigoriev I.V."/>
            <person name="Bonfante P."/>
            <person name="Martin F.M."/>
        </authorList>
    </citation>
    <scope>NUCLEOTIDE SEQUENCE [LARGE SCALE GENOMIC DNA]</scope>
    <source>
        <strain evidence="3 4">RN42</strain>
    </source>
</reference>
<evidence type="ECO:0000256" key="1">
    <source>
        <dbReference type="SAM" id="Coils"/>
    </source>
</evidence>
<protein>
    <submittedName>
        <fullName evidence="3">Uncharacterized protein</fullName>
    </submittedName>
</protein>
<sequence length="1017" mass="112488">MDSTTFHPRPISLLQPPPWLRCCHTPSTHHTEETSRSSSIPGPNSSGSSSDAASTASSSRSSHNSSPASAARKPPSSLKRCHSTPAFLPRADESSPAAVVRRLELEMLTSTGGVWVGYIWNLHAGQMGGWLRWRIDFLHAKLDVYPMNVWEDAEFYGSSQREPQRSAGLEEVEMEMDNAGRIPLSTEELEGLARVRKGSMESCVVERSGSDGEESGKCSGGELGREESPVGADISTVEYDWGRRGVAEDGQADAPGECTEGFQKEEGADGDPDFIDSELATGEESPVAVDISTVEYDFGVSPSVNNGEGMISESVNDMDNKEPDEVVSSTDSGDWQKPSSAGENSPVAVDISTVDFPFNRRKSAQATIARIASMESCTFTKAQRRKDSKSFDGGNTSKTVREYAHPQHSVPLLASTTANPPHQVQTEQQDRPYDAEAETHAAESDDISIANKAATYPSSNDDEEGQQEPSTAGQTQVYPIFQPGDILPLDSISQMSWPESEEGDHETETVDDDRGELPEYVGDWERSVDDGLVEDGSGTSAERRWSKTRSMEEELGEQEKVDDDTPASINTRPSSTSNEDTDRAIPYESPNYGHGADEKWRLVERIDELETALEALKAQLLADRARGAYTKEVQERVWAEYEMEKDLKAAKEELEELLRLEGIKQKLYDGNSDTSLRFNTTNAGKTPYPSAETPRTQKTQLEDNPTPTPHPWNRPRNPRPKATRRPPRLATQEEYQDHRMEMIRNERYPEEVEALQFDDARDDPEVDCDGSEFYIPVLEQFAGERSERGGYLSRRPSVRGDRGGSATSRSSVGGGRGRNLTPCPLASGSLGASLESEVGSTDYGSEEEPPDDELEEEPRQVHWQTGLGGEKRQVEENVEEMSELSAAPGKQSADPPPSAQPHQAQHEQLHIHSRPPPHHYEPQPVDDYLDPEILRARRERAERPRQIYTCPSTSRHSLCSTLLPRYSAQQMYGNNGGDEFSGLSVGGGSRSRRFGFLRRGGKWVGGKVRRVWRRVRI</sequence>
<feature type="region of interest" description="Disordered" evidence="2">
    <location>
        <begin position="300"/>
        <end position="356"/>
    </location>
</feature>
<dbReference type="Proteomes" id="UP000275078">
    <property type="component" value="Unassembled WGS sequence"/>
</dbReference>
<feature type="compositionally biased region" description="Polar residues" evidence="2">
    <location>
        <begin position="671"/>
        <end position="684"/>
    </location>
</feature>
<name>A0A3N4I1H1_ASCIM</name>
<feature type="region of interest" description="Disordered" evidence="2">
    <location>
        <begin position="379"/>
        <end position="594"/>
    </location>
</feature>
<feature type="compositionally biased region" description="Acidic residues" evidence="2">
    <location>
        <begin position="844"/>
        <end position="856"/>
    </location>
</feature>